<reference evidence="2" key="1">
    <citation type="journal article" date="2013" name="Proc. Natl. Acad. Sci. U.S.A.">
        <title>Improving the coverage of the cyanobacterial phylum using diversity-driven genome sequencing.</title>
        <authorList>
            <person name="Shih P.M."/>
            <person name="Wu D."/>
            <person name="Latifi A."/>
            <person name="Axen S.D."/>
            <person name="Fewer D.P."/>
            <person name="Talla E."/>
            <person name="Calteau A."/>
            <person name="Cai F."/>
            <person name="Tandeau de Marsac N."/>
            <person name="Rippka R."/>
            <person name="Herdman M."/>
            <person name="Sivonen K."/>
            <person name="Coursin T."/>
            <person name="Laurent T."/>
            <person name="Goodwin L."/>
            <person name="Nolan M."/>
            <person name="Davenport K.W."/>
            <person name="Han C.S."/>
            <person name="Rubin E.M."/>
            <person name="Eisen J.A."/>
            <person name="Woyke T."/>
            <person name="Gugger M."/>
            <person name="Kerfeld C.A."/>
        </authorList>
    </citation>
    <scope>NUCLEOTIDE SEQUENCE [LARGE SCALE GENOMIC DNA]</scope>
    <source>
        <strain evidence="2">PCC 10605</strain>
    </source>
</reference>
<dbReference type="eggNOG" id="COG0652">
    <property type="taxonomic scope" value="Bacteria"/>
</dbReference>
<dbReference type="STRING" id="755178.Cyan10605_1499"/>
<dbReference type="RefSeq" id="WP_015219339.1">
    <property type="nucleotide sequence ID" value="NC_019776.1"/>
</dbReference>
<dbReference type="HOGENOM" id="CLU_2342077_0_0_3"/>
<dbReference type="KEGG" id="can:Cyan10605_1499"/>
<dbReference type="Proteomes" id="UP000010480">
    <property type="component" value="Chromosome"/>
</dbReference>
<dbReference type="AlphaFoldDB" id="K9Z4U7"/>
<keyword evidence="2" id="KW-1185">Reference proteome</keyword>
<accession>K9Z4U7</accession>
<gene>
    <name evidence="1" type="ordered locus">Cyan10605_1499</name>
</gene>
<name>K9Z4U7_CYAAP</name>
<dbReference type="OrthoDB" id="9807797at2"/>
<dbReference type="EMBL" id="CP003947">
    <property type="protein sequence ID" value="AFZ53610.1"/>
    <property type="molecule type" value="Genomic_DNA"/>
</dbReference>
<proteinExistence type="predicted"/>
<evidence type="ECO:0000313" key="1">
    <source>
        <dbReference type="EMBL" id="AFZ53610.1"/>
    </source>
</evidence>
<evidence type="ECO:0000313" key="2">
    <source>
        <dbReference type="Proteomes" id="UP000010480"/>
    </source>
</evidence>
<sequence length="97" mass="10621">MGTAATDVQNRDIPGAYLFASEEESKSIRDNHSNFIEEGIAFYAASAGSSTGSGIYRFQSLVNPGAYIFVGEQERQNIIQNYSDVFVEEGIVFEVVV</sequence>
<organism evidence="1 2">
    <name type="scientific">Cyanobacterium aponinum (strain PCC 10605)</name>
    <dbReference type="NCBI Taxonomy" id="755178"/>
    <lineage>
        <taxon>Bacteria</taxon>
        <taxon>Bacillati</taxon>
        <taxon>Cyanobacteriota</taxon>
        <taxon>Cyanophyceae</taxon>
        <taxon>Oscillatoriophycideae</taxon>
        <taxon>Chroococcales</taxon>
        <taxon>Geminocystaceae</taxon>
        <taxon>Cyanobacterium</taxon>
    </lineage>
</organism>
<protein>
    <submittedName>
        <fullName evidence="1">Peptidase S1 and S6 chymotrypsin/Hap</fullName>
    </submittedName>
</protein>